<comment type="subcellular location">
    <subcellularLocation>
        <location evidence="1">Membrane</location>
        <topology evidence="1">Multi-pass membrane protein</topology>
    </subcellularLocation>
</comment>
<dbReference type="InterPro" id="IPR004481">
    <property type="entry name" value="K/Na/Ca-exchanger"/>
</dbReference>
<dbReference type="GO" id="GO:0005262">
    <property type="term" value="F:calcium channel activity"/>
    <property type="evidence" value="ECO:0007669"/>
    <property type="project" value="TreeGrafter"/>
</dbReference>
<evidence type="ECO:0000256" key="5">
    <source>
        <dbReference type="SAM" id="Phobius"/>
    </source>
</evidence>
<name>A0A1G1XVH0_9BACT</name>
<dbReference type="PANTHER" id="PTHR10846">
    <property type="entry name" value="SODIUM/POTASSIUM/CALCIUM EXCHANGER"/>
    <property type="match status" value="1"/>
</dbReference>
<keyword evidence="4 5" id="KW-0472">Membrane</keyword>
<feature type="transmembrane region" description="Helical" evidence="5">
    <location>
        <begin position="265"/>
        <end position="289"/>
    </location>
</feature>
<dbReference type="GO" id="GO:0006874">
    <property type="term" value="P:intracellular calcium ion homeostasis"/>
    <property type="evidence" value="ECO:0007669"/>
    <property type="project" value="TreeGrafter"/>
</dbReference>
<feature type="transmembrane region" description="Helical" evidence="5">
    <location>
        <begin position="239"/>
        <end position="259"/>
    </location>
</feature>
<feature type="transmembrane region" description="Helical" evidence="5">
    <location>
        <begin position="139"/>
        <end position="159"/>
    </location>
</feature>
<evidence type="ECO:0000259" key="6">
    <source>
        <dbReference type="Pfam" id="PF01699"/>
    </source>
</evidence>
<evidence type="ECO:0000256" key="2">
    <source>
        <dbReference type="ARBA" id="ARBA00022692"/>
    </source>
</evidence>
<feature type="domain" description="Sodium/calcium exchanger membrane region" evidence="6">
    <location>
        <begin position="174"/>
        <end position="316"/>
    </location>
</feature>
<dbReference type="GO" id="GO:0005886">
    <property type="term" value="C:plasma membrane"/>
    <property type="evidence" value="ECO:0007669"/>
    <property type="project" value="TreeGrafter"/>
</dbReference>
<feature type="transmembrane region" description="Helical" evidence="5">
    <location>
        <begin position="171"/>
        <end position="193"/>
    </location>
</feature>
<keyword evidence="3 5" id="KW-1133">Transmembrane helix</keyword>
<evidence type="ECO:0000313" key="7">
    <source>
        <dbReference type="EMBL" id="OGY44063.1"/>
    </source>
</evidence>
<evidence type="ECO:0000313" key="8">
    <source>
        <dbReference type="Proteomes" id="UP000176241"/>
    </source>
</evidence>
<dbReference type="AlphaFoldDB" id="A0A1G1XVH0"/>
<accession>A0A1G1XVH0</accession>
<dbReference type="Gene3D" id="1.20.1420.30">
    <property type="entry name" value="NCX, central ion-binding region"/>
    <property type="match status" value="1"/>
</dbReference>
<dbReference type="Pfam" id="PF01699">
    <property type="entry name" value="Na_Ca_ex"/>
    <property type="match status" value="2"/>
</dbReference>
<feature type="transmembrane region" description="Helical" evidence="5">
    <location>
        <begin position="68"/>
        <end position="94"/>
    </location>
</feature>
<feature type="transmembrane region" description="Helical" evidence="5">
    <location>
        <begin position="101"/>
        <end position="119"/>
    </location>
</feature>
<feature type="transmembrane region" description="Helical" evidence="5">
    <location>
        <begin position="208"/>
        <end position="232"/>
    </location>
</feature>
<feature type="transmembrane region" description="Helical" evidence="5">
    <location>
        <begin position="6"/>
        <end position="23"/>
    </location>
</feature>
<sequence>MILNIILFAIGLAVSIYGADFLVRGSSSIAKKSGLSPLFIGLTIVAFGTSMPELVVNLFASFKGNNDIAIGNILGSNIANILLILGISSVIYPLTLKKTTIAKEIPFSFLAVLVLFILANDTMMDGLQSSLLSRGDGLVLLGFFVIFMYYTFGISRVTADIDKNEVKIYKYHIAFLMIIGGLLGLVIGGNLLVDSAIALARFLRVSEAFIGLTIVAVGTSLPELATSAVAAFRKSSDIAVGNIVGSNIFNIFWILGISATIRPLYFSPLANFDVFIVMLATLILIPFMFIGQRNILQRSQGAIMVFSYIIYVVYLIIRG</sequence>
<feature type="transmembrane region" description="Helical" evidence="5">
    <location>
        <begin position="301"/>
        <end position="317"/>
    </location>
</feature>
<evidence type="ECO:0000256" key="1">
    <source>
        <dbReference type="ARBA" id="ARBA00004141"/>
    </source>
</evidence>
<dbReference type="NCBIfam" id="TIGR00367">
    <property type="entry name" value="calcium/sodium antiporter"/>
    <property type="match status" value="1"/>
</dbReference>
<dbReference type="STRING" id="1797533.A2731_03900"/>
<organism evidence="7 8">
    <name type="scientific">Candidatus Buchananbacteria bacterium RIFCSPHIGHO2_01_FULL_39_8</name>
    <dbReference type="NCBI Taxonomy" id="1797533"/>
    <lineage>
        <taxon>Bacteria</taxon>
        <taxon>Candidatus Buchananiibacteriota</taxon>
    </lineage>
</organism>
<proteinExistence type="predicted"/>
<evidence type="ECO:0000256" key="4">
    <source>
        <dbReference type="ARBA" id="ARBA00023136"/>
    </source>
</evidence>
<feature type="domain" description="Sodium/calcium exchanger membrane region" evidence="6">
    <location>
        <begin position="5"/>
        <end position="152"/>
    </location>
</feature>
<gene>
    <name evidence="7" type="ORF">A2731_03900</name>
</gene>
<feature type="transmembrane region" description="Helical" evidence="5">
    <location>
        <begin position="35"/>
        <end position="56"/>
    </location>
</feature>
<dbReference type="InterPro" id="IPR044880">
    <property type="entry name" value="NCX_ion-bd_dom_sf"/>
</dbReference>
<dbReference type="PANTHER" id="PTHR10846:SF8">
    <property type="entry name" value="INNER MEMBRANE PROTEIN YRBG"/>
    <property type="match status" value="1"/>
</dbReference>
<reference evidence="7 8" key="1">
    <citation type="journal article" date="2016" name="Nat. Commun.">
        <title>Thousands of microbial genomes shed light on interconnected biogeochemical processes in an aquifer system.</title>
        <authorList>
            <person name="Anantharaman K."/>
            <person name="Brown C.T."/>
            <person name="Hug L.A."/>
            <person name="Sharon I."/>
            <person name="Castelle C.J."/>
            <person name="Probst A.J."/>
            <person name="Thomas B.C."/>
            <person name="Singh A."/>
            <person name="Wilkins M.J."/>
            <person name="Karaoz U."/>
            <person name="Brodie E.L."/>
            <person name="Williams K.H."/>
            <person name="Hubbard S.S."/>
            <person name="Banfield J.F."/>
        </authorList>
    </citation>
    <scope>NUCLEOTIDE SEQUENCE [LARGE SCALE GENOMIC DNA]</scope>
</reference>
<protein>
    <submittedName>
        <fullName evidence="7">Sodium:proton exchanger</fullName>
    </submittedName>
</protein>
<keyword evidence="2 5" id="KW-0812">Transmembrane</keyword>
<dbReference type="EMBL" id="MHIC01000036">
    <property type="protein sequence ID" value="OGY44063.1"/>
    <property type="molecule type" value="Genomic_DNA"/>
</dbReference>
<dbReference type="GO" id="GO:0008273">
    <property type="term" value="F:calcium, potassium:sodium antiporter activity"/>
    <property type="evidence" value="ECO:0007669"/>
    <property type="project" value="TreeGrafter"/>
</dbReference>
<evidence type="ECO:0000256" key="3">
    <source>
        <dbReference type="ARBA" id="ARBA00022989"/>
    </source>
</evidence>
<dbReference type="Proteomes" id="UP000176241">
    <property type="component" value="Unassembled WGS sequence"/>
</dbReference>
<dbReference type="InterPro" id="IPR004837">
    <property type="entry name" value="NaCa_Exmemb"/>
</dbReference>
<comment type="caution">
    <text evidence="7">The sequence shown here is derived from an EMBL/GenBank/DDBJ whole genome shotgun (WGS) entry which is preliminary data.</text>
</comment>